<evidence type="ECO:0000256" key="1">
    <source>
        <dbReference type="ARBA" id="ARBA00022859"/>
    </source>
</evidence>
<protein>
    <recommendedName>
        <fullName evidence="4">Ig-like domain-containing protein</fullName>
    </recommendedName>
</protein>
<dbReference type="SUPFAM" id="SSF48726">
    <property type="entry name" value="Immunoglobulin"/>
    <property type="match status" value="1"/>
</dbReference>
<dbReference type="Ensembl" id="ENSMMMT00000004330.1">
    <property type="protein sequence ID" value="ENSMMMP00000003810.1"/>
    <property type="gene ID" value="ENSMMMG00000003473.1"/>
</dbReference>
<evidence type="ECO:0000313" key="5">
    <source>
        <dbReference type="Ensembl" id="ENSMMMP00000003810.1"/>
    </source>
</evidence>
<dbReference type="GO" id="GO:0019814">
    <property type="term" value="C:immunoglobulin complex"/>
    <property type="evidence" value="ECO:0007669"/>
    <property type="project" value="UniProtKB-KW"/>
</dbReference>
<sequence length="136" mass="15077">DIQMTQSPSSLPVSPGDRVTIICRASEGIGNFLAWYQQKPGQVPTCLIYDVTRLVSGIPRRFSGSGFGTNFTLTISSLEPEDAATYYCLHYYSYLSHSDTGHDRNLPRSRNVRLDCPSCSSSCLHLLRALLRGTML</sequence>
<dbReference type="Proteomes" id="UP000694407">
    <property type="component" value="Unplaced"/>
</dbReference>
<reference evidence="5" key="2">
    <citation type="submission" date="2025-09" db="UniProtKB">
        <authorList>
            <consortium name="Ensembl"/>
        </authorList>
    </citation>
    <scope>IDENTIFICATION</scope>
</reference>
<evidence type="ECO:0000259" key="4">
    <source>
        <dbReference type="PROSITE" id="PS50835"/>
    </source>
</evidence>
<dbReference type="SMART" id="SM00409">
    <property type="entry name" value="IG"/>
    <property type="match status" value="1"/>
</dbReference>
<dbReference type="InterPro" id="IPR003599">
    <property type="entry name" value="Ig_sub"/>
</dbReference>
<keyword evidence="1" id="KW-0391">Immunity</keyword>
<dbReference type="PANTHER" id="PTHR23267">
    <property type="entry name" value="IMMUNOGLOBULIN LIGHT CHAIN"/>
    <property type="match status" value="1"/>
</dbReference>
<dbReference type="SMART" id="SM00406">
    <property type="entry name" value="IGv"/>
    <property type="match status" value="1"/>
</dbReference>
<evidence type="ECO:0000256" key="2">
    <source>
        <dbReference type="ARBA" id="ARBA00023130"/>
    </source>
</evidence>
<organism evidence="5 6">
    <name type="scientific">Marmota marmota marmota</name>
    <name type="common">Alpine marmot</name>
    <dbReference type="NCBI Taxonomy" id="9994"/>
    <lineage>
        <taxon>Eukaryota</taxon>
        <taxon>Metazoa</taxon>
        <taxon>Chordata</taxon>
        <taxon>Craniata</taxon>
        <taxon>Vertebrata</taxon>
        <taxon>Euteleostomi</taxon>
        <taxon>Mammalia</taxon>
        <taxon>Eutheria</taxon>
        <taxon>Euarchontoglires</taxon>
        <taxon>Glires</taxon>
        <taxon>Rodentia</taxon>
        <taxon>Sciuromorpha</taxon>
        <taxon>Sciuridae</taxon>
        <taxon>Xerinae</taxon>
        <taxon>Marmotini</taxon>
        <taxon>Marmota</taxon>
    </lineage>
</organism>
<dbReference type="Gene3D" id="2.60.40.10">
    <property type="entry name" value="Immunoglobulins"/>
    <property type="match status" value="1"/>
</dbReference>
<dbReference type="GO" id="GO:0002250">
    <property type="term" value="P:adaptive immune response"/>
    <property type="evidence" value="ECO:0007669"/>
    <property type="project" value="UniProtKB-KW"/>
</dbReference>
<reference evidence="5" key="1">
    <citation type="submission" date="2025-08" db="UniProtKB">
        <authorList>
            <consortium name="Ensembl"/>
        </authorList>
    </citation>
    <scope>IDENTIFICATION</scope>
</reference>
<proteinExistence type="predicted"/>
<dbReference type="GO" id="GO:0005576">
    <property type="term" value="C:extracellular region"/>
    <property type="evidence" value="ECO:0007669"/>
    <property type="project" value="UniProtKB-ARBA"/>
</dbReference>
<feature type="domain" description="Ig-like" evidence="4">
    <location>
        <begin position="2"/>
        <end position="88"/>
    </location>
</feature>
<accession>A0A8C5YR23</accession>
<dbReference type="GeneTree" id="ENSGT00940000153924"/>
<dbReference type="Pfam" id="PF07686">
    <property type="entry name" value="V-set"/>
    <property type="match status" value="1"/>
</dbReference>
<keyword evidence="3" id="KW-1280">Immunoglobulin</keyword>
<dbReference type="AlphaFoldDB" id="A0A8C5YR23"/>
<dbReference type="InterPro" id="IPR013106">
    <property type="entry name" value="Ig_V-set"/>
</dbReference>
<evidence type="ECO:0000256" key="3">
    <source>
        <dbReference type="ARBA" id="ARBA00043265"/>
    </source>
</evidence>
<dbReference type="InterPro" id="IPR036179">
    <property type="entry name" value="Ig-like_dom_sf"/>
</dbReference>
<dbReference type="PROSITE" id="PS50835">
    <property type="entry name" value="IG_LIKE"/>
    <property type="match status" value="1"/>
</dbReference>
<dbReference type="InterPro" id="IPR013783">
    <property type="entry name" value="Ig-like_fold"/>
</dbReference>
<dbReference type="FunFam" id="2.60.40.10:FF:000212">
    <property type="entry name" value="Immunoglobulin kappa chain variable 12-38"/>
    <property type="match status" value="1"/>
</dbReference>
<keyword evidence="2" id="KW-1064">Adaptive immunity</keyword>
<evidence type="ECO:0000313" key="6">
    <source>
        <dbReference type="Proteomes" id="UP000694407"/>
    </source>
</evidence>
<dbReference type="InterPro" id="IPR007110">
    <property type="entry name" value="Ig-like_dom"/>
</dbReference>
<dbReference type="GO" id="GO:0005886">
    <property type="term" value="C:plasma membrane"/>
    <property type="evidence" value="ECO:0007669"/>
    <property type="project" value="UniProtKB-ARBA"/>
</dbReference>
<keyword evidence="6" id="KW-1185">Reference proteome</keyword>
<name>A0A8C5YR23_MARMA</name>
<dbReference type="InterPro" id="IPR050150">
    <property type="entry name" value="IgV_Light_Chain"/>
</dbReference>